<dbReference type="InterPro" id="IPR014721">
    <property type="entry name" value="Ribsml_uS5_D2-typ_fold_subgr"/>
</dbReference>
<feature type="active site" evidence="10">
    <location>
        <position position="14"/>
    </location>
</feature>
<dbReference type="Pfam" id="PF00288">
    <property type="entry name" value="GHMP_kinases_N"/>
    <property type="match status" value="1"/>
</dbReference>
<protein>
    <recommendedName>
        <fullName evidence="3 10">4-diphosphocytidyl-2-C-methyl-D-erythritol kinase</fullName>
        <shortName evidence="10">CMK</shortName>
        <ecNumber evidence="2 10">2.7.1.148</ecNumber>
    </recommendedName>
    <alternativeName>
        <fullName evidence="9 10">4-(cytidine-5'-diphospho)-2-C-methyl-D-erythritol kinase</fullName>
    </alternativeName>
</protein>
<dbReference type="InterPro" id="IPR006204">
    <property type="entry name" value="GHMP_kinase_N_dom"/>
</dbReference>
<evidence type="ECO:0000313" key="13">
    <source>
        <dbReference type="EMBL" id="GLR64751.1"/>
    </source>
</evidence>
<dbReference type="Gene3D" id="3.30.230.10">
    <property type="match status" value="1"/>
</dbReference>
<evidence type="ECO:0000256" key="3">
    <source>
        <dbReference type="ARBA" id="ARBA00017473"/>
    </source>
</evidence>
<keyword evidence="5 10" id="KW-0547">Nucleotide-binding</keyword>
<reference evidence="14" key="1">
    <citation type="journal article" date="2019" name="Int. J. Syst. Evol. Microbiol.">
        <title>The Global Catalogue of Microorganisms (GCM) 10K type strain sequencing project: providing services to taxonomists for standard genome sequencing and annotation.</title>
        <authorList>
            <consortium name="The Broad Institute Genomics Platform"/>
            <consortium name="The Broad Institute Genome Sequencing Center for Infectious Disease"/>
            <person name="Wu L."/>
            <person name="Ma J."/>
        </authorList>
    </citation>
    <scope>NUCLEOTIDE SEQUENCE [LARGE SCALE GENOMIC DNA]</scope>
    <source>
        <strain evidence="14">NBRC 100033</strain>
    </source>
</reference>
<feature type="active site" evidence="10">
    <location>
        <position position="140"/>
    </location>
</feature>
<keyword evidence="4 10" id="KW-0808">Transferase</keyword>
<dbReference type="Pfam" id="PF08544">
    <property type="entry name" value="GHMP_kinases_C"/>
    <property type="match status" value="1"/>
</dbReference>
<dbReference type="InterPro" id="IPR004424">
    <property type="entry name" value="IspE"/>
</dbReference>
<evidence type="ECO:0000256" key="4">
    <source>
        <dbReference type="ARBA" id="ARBA00022679"/>
    </source>
</evidence>
<gene>
    <name evidence="10 13" type="primary">ispE</name>
    <name evidence="13" type="ORF">GCM10007878_21890</name>
</gene>
<evidence type="ECO:0000256" key="6">
    <source>
        <dbReference type="ARBA" id="ARBA00022777"/>
    </source>
</evidence>
<keyword evidence="6 10" id="KW-0418">Kinase</keyword>
<evidence type="ECO:0000256" key="10">
    <source>
        <dbReference type="HAMAP-Rule" id="MF_00061"/>
    </source>
</evidence>
<evidence type="ECO:0000256" key="7">
    <source>
        <dbReference type="ARBA" id="ARBA00022840"/>
    </source>
</evidence>
<accession>A0ABQ5ZZ27</accession>
<dbReference type="InterPro" id="IPR036554">
    <property type="entry name" value="GHMP_kinase_C_sf"/>
</dbReference>
<comment type="pathway">
    <text evidence="10">Isoprenoid biosynthesis; isopentenyl diphosphate biosynthesis via DXP pathway; isopentenyl diphosphate from 1-deoxy-D-xylulose 5-phosphate: step 3/6.</text>
</comment>
<comment type="caution">
    <text evidence="10">Lacks conserved residue(s) required for the propagation of feature annotation.</text>
</comment>
<comment type="catalytic activity">
    <reaction evidence="10">
        <text>4-CDP-2-C-methyl-D-erythritol + ATP = 4-CDP-2-C-methyl-D-erythritol 2-phosphate + ADP + H(+)</text>
        <dbReference type="Rhea" id="RHEA:18437"/>
        <dbReference type="ChEBI" id="CHEBI:15378"/>
        <dbReference type="ChEBI" id="CHEBI:30616"/>
        <dbReference type="ChEBI" id="CHEBI:57823"/>
        <dbReference type="ChEBI" id="CHEBI:57919"/>
        <dbReference type="ChEBI" id="CHEBI:456216"/>
        <dbReference type="EC" id="2.7.1.148"/>
    </reaction>
</comment>
<keyword evidence="8 10" id="KW-0414">Isoprene biosynthesis</keyword>
<comment type="function">
    <text evidence="10">Catalyzes the phosphorylation of the position 2 hydroxy group of 4-diphosphocytidyl-2C-methyl-D-erythritol.</text>
</comment>
<evidence type="ECO:0000256" key="8">
    <source>
        <dbReference type="ARBA" id="ARBA00023229"/>
    </source>
</evidence>
<evidence type="ECO:0000256" key="1">
    <source>
        <dbReference type="ARBA" id="ARBA00009684"/>
    </source>
</evidence>
<feature type="domain" description="GHMP kinase C-terminal" evidence="12">
    <location>
        <begin position="206"/>
        <end position="265"/>
    </location>
</feature>
<sequence>MTNPSKLSLPAPAKINLLLHITGKEPNGYHQLQTLYQFLDLHDQLDFQLNNQAKFNLSPQLEGVTIENNLVMRAVNLLKPFRSNKNLGIDIYLHKNLPMGGGLGAGSSDAATTLLALNQLWQLGLNLSQLAELGLKLGADVPIFIYGQTAWAEGIGEKLSPATAKEAMYLLIFPGCHCDTGKLFSHPDLPRATPLINPSNTSQYLGENDFEALVRQLYPAVEATFAWLLKENQQPFLTGSGASVYCKVNNQEQANALLNKLPSNFVGFKPQAWVTKSCNKSLAHVKLIADKGSLFNFA</sequence>
<evidence type="ECO:0000256" key="9">
    <source>
        <dbReference type="ARBA" id="ARBA00032554"/>
    </source>
</evidence>
<dbReference type="Gene3D" id="3.30.70.890">
    <property type="entry name" value="GHMP kinase, C-terminal domain"/>
    <property type="match status" value="1"/>
</dbReference>
<keyword evidence="14" id="KW-1185">Reference proteome</keyword>
<evidence type="ECO:0000256" key="5">
    <source>
        <dbReference type="ARBA" id="ARBA00022741"/>
    </source>
</evidence>
<dbReference type="SUPFAM" id="SSF54211">
    <property type="entry name" value="Ribosomal protein S5 domain 2-like"/>
    <property type="match status" value="1"/>
</dbReference>
<evidence type="ECO:0000259" key="11">
    <source>
        <dbReference type="Pfam" id="PF00288"/>
    </source>
</evidence>
<dbReference type="PANTHER" id="PTHR43527">
    <property type="entry name" value="4-DIPHOSPHOCYTIDYL-2-C-METHYL-D-ERYTHRITOL KINASE, CHLOROPLASTIC"/>
    <property type="match status" value="1"/>
</dbReference>
<dbReference type="Proteomes" id="UP001156682">
    <property type="component" value="Unassembled WGS sequence"/>
</dbReference>
<dbReference type="EC" id="2.7.1.148" evidence="2 10"/>
<proteinExistence type="inferred from homology"/>
<keyword evidence="7 10" id="KW-0067">ATP-binding</keyword>
<dbReference type="GO" id="GO:0016301">
    <property type="term" value="F:kinase activity"/>
    <property type="evidence" value="ECO:0007669"/>
    <property type="project" value="UniProtKB-KW"/>
</dbReference>
<evidence type="ECO:0000313" key="14">
    <source>
        <dbReference type="Proteomes" id="UP001156682"/>
    </source>
</evidence>
<dbReference type="NCBIfam" id="TIGR00154">
    <property type="entry name" value="ispE"/>
    <property type="match status" value="1"/>
</dbReference>
<dbReference type="PIRSF" id="PIRSF010376">
    <property type="entry name" value="IspE"/>
    <property type="match status" value="1"/>
</dbReference>
<name>A0ABQ5ZZ27_9GAMM</name>
<evidence type="ECO:0000259" key="12">
    <source>
        <dbReference type="Pfam" id="PF08544"/>
    </source>
</evidence>
<evidence type="ECO:0000256" key="2">
    <source>
        <dbReference type="ARBA" id="ARBA00012052"/>
    </source>
</evidence>
<dbReference type="InterPro" id="IPR020568">
    <property type="entry name" value="Ribosomal_Su5_D2-typ_SF"/>
</dbReference>
<comment type="similarity">
    <text evidence="1 10">Belongs to the GHMP kinase family. IspE subfamily.</text>
</comment>
<dbReference type="SUPFAM" id="SSF55060">
    <property type="entry name" value="GHMP Kinase, C-terminal domain"/>
    <property type="match status" value="1"/>
</dbReference>
<dbReference type="RefSeq" id="WP_027851347.1">
    <property type="nucleotide sequence ID" value="NZ_BSOR01000038.1"/>
</dbReference>
<dbReference type="HAMAP" id="MF_00061">
    <property type="entry name" value="IspE"/>
    <property type="match status" value="1"/>
</dbReference>
<dbReference type="PANTHER" id="PTHR43527:SF2">
    <property type="entry name" value="4-DIPHOSPHOCYTIDYL-2-C-METHYL-D-ERYTHRITOL KINASE, CHLOROPLASTIC"/>
    <property type="match status" value="1"/>
</dbReference>
<feature type="domain" description="GHMP kinase N-terminal" evidence="11">
    <location>
        <begin position="69"/>
        <end position="148"/>
    </location>
</feature>
<comment type="caution">
    <text evidence="13">The sequence shown here is derived from an EMBL/GenBank/DDBJ whole genome shotgun (WGS) entry which is preliminary data.</text>
</comment>
<organism evidence="13 14">
    <name type="scientific">Marinospirillum insulare</name>
    <dbReference type="NCBI Taxonomy" id="217169"/>
    <lineage>
        <taxon>Bacteria</taxon>
        <taxon>Pseudomonadati</taxon>
        <taxon>Pseudomonadota</taxon>
        <taxon>Gammaproteobacteria</taxon>
        <taxon>Oceanospirillales</taxon>
        <taxon>Oceanospirillaceae</taxon>
        <taxon>Marinospirillum</taxon>
    </lineage>
</organism>
<dbReference type="EMBL" id="BSOR01000038">
    <property type="protein sequence ID" value="GLR64751.1"/>
    <property type="molecule type" value="Genomic_DNA"/>
</dbReference>
<dbReference type="InterPro" id="IPR013750">
    <property type="entry name" value="GHMP_kinase_C_dom"/>
</dbReference>